<evidence type="ECO:0000256" key="3">
    <source>
        <dbReference type="ARBA" id="ARBA00022801"/>
    </source>
</evidence>
<accession>D0A536</accession>
<gene>
    <name evidence="4" type="ORF">TbgDal_X14780</name>
</gene>
<dbReference type="EMBL" id="FN554973">
    <property type="protein sequence ID" value="CBH16380.1"/>
    <property type="molecule type" value="Genomic_DNA"/>
</dbReference>
<keyword evidence="2" id="KW-0479">Metal-binding</keyword>
<dbReference type="GeneID" id="23864690"/>
<evidence type="ECO:0000256" key="2">
    <source>
        <dbReference type="ARBA" id="ARBA00022723"/>
    </source>
</evidence>
<dbReference type="PANTHER" id="PTHR43270:SF4">
    <property type="entry name" value="CARNOSINE DIPEPTIDASE 2, ISOFORM A"/>
    <property type="match status" value="1"/>
</dbReference>
<proteinExistence type="predicted"/>
<reference evidence="5" key="1">
    <citation type="journal article" date="2010" name="PLoS Negl. Trop. Dis.">
        <title>The genome sequence of Trypanosoma brucei gambiense, causative agent of chronic human african trypanosomiasis.</title>
        <authorList>
            <person name="Jackson A.P."/>
            <person name="Sanders M."/>
            <person name="Berry A."/>
            <person name="McQuillan J."/>
            <person name="Aslett M.A."/>
            <person name="Quail M.A."/>
            <person name="Chukualim B."/>
            <person name="Capewell P."/>
            <person name="MacLeod A."/>
            <person name="Melville S.E."/>
            <person name="Gibson W."/>
            <person name="Barry J.D."/>
            <person name="Berriman M."/>
            <person name="Hertz-Fowler C."/>
        </authorList>
    </citation>
    <scope>NUCLEOTIDE SEQUENCE [LARGE SCALE GENOMIC DNA]</scope>
    <source>
        <strain evidence="5">MHOM/CI/86/DAL972</strain>
    </source>
</reference>
<dbReference type="GO" id="GO:0046872">
    <property type="term" value="F:metal ion binding"/>
    <property type="evidence" value="ECO:0007669"/>
    <property type="project" value="UniProtKB-KW"/>
</dbReference>
<dbReference type="Proteomes" id="UP000002316">
    <property type="component" value="Chromosome 10"/>
</dbReference>
<dbReference type="GO" id="GO:0006508">
    <property type="term" value="P:proteolysis"/>
    <property type="evidence" value="ECO:0007669"/>
    <property type="project" value="UniProtKB-KW"/>
</dbReference>
<dbReference type="GO" id="GO:0008233">
    <property type="term" value="F:peptidase activity"/>
    <property type="evidence" value="ECO:0007669"/>
    <property type="project" value="UniProtKB-KW"/>
</dbReference>
<sequence length="475" mass="51518">MSVDWNTVHQTVSDHWDTSVVPGLSEFLEVPNQSPHYDKEWATNGHMKKAMDVVVKWIEKQPIKGMKYEVFEDEGLTPFLVVEIEGTEPCANTLLMYGHVDKQPPLLPWGEGLHPYKPVYRDGNLYGRGSADDGYAAYLAISAVAAVQKHGLPHGKVVVIIEASEESGSMDLPHYLRRCKDHIGNVDLLICLDSGGANHEQLWLTTALRGLCGGVLTVETMREGMHSGMSGGVVPDSFRIARMLLERIEDTNTGNVKIPEAICDIPEHVIKAAEVMRSIPLKKMFALLPGVAAEADDNAELALRSSWKAALTVVGDNLPDTATAGNVNRAKTTLRLSLRIPPVADAEKVSAAMKSILEADPPYNAKVNYTSHHDGTGSATPALKPWLAQALHSGCETAFGKAYASQGVGGTIPFVAMLQQMFPEAQFLITGVVGPRSNIHGPNECLNVPFAKGVTTCVARVIAEHFHATPKLRKD</sequence>
<dbReference type="InterPro" id="IPR051458">
    <property type="entry name" value="Cyt/Met_Dipeptidase"/>
</dbReference>
<dbReference type="Gene3D" id="3.30.70.360">
    <property type="match status" value="1"/>
</dbReference>
<dbReference type="PANTHER" id="PTHR43270">
    <property type="entry name" value="BETA-ALA-HIS DIPEPTIDASE"/>
    <property type="match status" value="1"/>
</dbReference>
<dbReference type="Pfam" id="PF01546">
    <property type="entry name" value="Peptidase_M20"/>
    <property type="match status" value="1"/>
</dbReference>
<dbReference type="KEGG" id="tbg:TbgDal_X14780"/>
<dbReference type="AlphaFoldDB" id="D0A536"/>
<name>D0A536_TRYB9</name>
<evidence type="ECO:0000313" key="4">
    <source>
        <dbReference type="EMBL" id="CBH16380.1"/>
    </source>
</evidence>
<evidence type="ECO:0000256" key="1">
    <source>
        <dbReference type="ARBA" id="ARBA00022670"/>
    </source>
</evidence>
<organism evidence="4 5">
    <name type="scientific">Trypanosoma brucei gambiense (strain MHOM/CI/86/DAL972)</name>
    <dbReference type="NCBI Taxonomy" id="679716"/>
    <lineage>
        <taxon>Eukaryota</taxon>
        <taxon>Discoba</taxon>
        <taxon>Euglenozoa</taxon>
        <taxon>Kinetoplastea</taxon>
        <taxon>Metakinetoplastina</taxon>
        <taxon>Trypanosomatida</taxon>
        <taxon>Trypanosomatidae</taxon>
        <taxon>Trypanosoma</taxon>
    </lineage>
</organism>
<protein>
    <submittedName>
        <fullName evidence="4">Cytosolic nonspecific dipeptidase, putative</fullName>
    </submittedName>
</protein>
<dbReference type="RefSeq" id="XP_011778644.1">
    <property type="nucleotide sequence ID" value="XM_011780342.1"/>
</dbReference>
<dbReference type="SUPFAM" id="SSF53187">
    <property type="entry name" value="Zn-dependent exopeptidases"/>
    <property type="match status" value="1"/>
</dbReference>
<keyword evidence="3" id="KW-0378">Hydrolase</keyword>
<keyword evidence="1" id="KW-0645">Protease</keyword>
<dbReference type="OrthoDB" id="7832001at2759"/>
<dbReference type="VEuPathDB" id="TriTrypDB:Tbg972.10.14780"/>
<evidence type="ECO:0000313" key="5">
    <source>
        <dbReference type="Proteomes" id="UP000002316"/>
    </source>
</evidence>
<dbReference type="Gene3D" id="3.40.630.10">
    <property type="entry name" value="Zn peptidases"/>
    <property type="match status" value="1"/>
</dbReference>
<dbReference type="InterPro" id="IPR002933">
    <property type="entry name" value="Peptidase_M20"/>
</dbReference>